<evidence type="ECO:0000256" key="8">
    <source>
        <dbReference type="SAM" id="Phobius"/>
    </source>
</evidence>
<keyword evidence="2" id="KW-1003">Cell membrane</keyword>
<evidence type="ECO:0000256" key="2">
    <source>
        <dbReference type="ARBA" id="ARBA00022475"/>
    </source>
</evidence>
<comment type="subcellular location">
    <subcellularLocation>
        <location evidence="1">Cell membrane</location>
        <topology evidence="1">Multi-pass membrane protein</topology>
    </subcellularLocation>
</comment>
<comment type="similarity">
    <text evidence="6">Belongs to the ABC-4 integral membrane protein family.</text>
</comment>
<proteinExistence type="inferred from homology"/>
<evidence type="ECO:0000259" key="9">
    <source>
        <dbReference type="Pfam" id="PF02687"/>
    </source>
</evidence>
<protein>
    <submittedName>
        <fullName evidence="10">FtsX-like permease family protein</fullName>
    </submittedName>
</protein>
<dbReference type="EMBL" id="JBHSQJ010000245">
    <property type="protein sequence ID" value="MFC5911757.1"/>
    <property type="molecule type" value="Genomic_DNA"/>
</dbReference>
<keyword evidence="11" id="KW-1185">Reference proteome</keyword>
<name>A0ABW1GCW0_9ACTN</name>
<evidence type="ECO:0000256" key="3">
    <source>
        <dbReference type="ARBA" id="ARBA00022692"/>
    </source>
</evidence>
<evidence type="ECO:0000256" key="4">
    <source>
        <dbReference type="ARBA" id="ARBA00022989"/>
    </source>
</evidence>
<accession>A0ABW1GCW0</accession>
<dbReference type="PANTHER" id="PTHR30572">
    <property type="entry name" value="MEMBRANE COMPONENT OF TRANSPORTER-RELATED"/>
    <property type="match status" value="1"/>
</dbReference>
<dbReference type="Pfam" id="PF02687">
    <property type="entry name" value="FtsX"/>
    <property type="match status" value="2"/>
</dbReference>
<dbReference type="PANTHER" id="PTHR30572:SF4">
    <property type="entry name" value="ABC TRANSPORTER PERMEASE YTRF"/>
    <property type="match status" value="1"/>
</dbReference>
<keyword evidence="5 8" id="KW-0472">Membrane</keyword>
<dbReference type="RefSeq" id="WP_380591260.1">
    <property type="nucleotide sequence ID" value="NZ_JBHSQJ010000245.1"/>
</dbReference>
<sequence>MSALGKVVRAGVGRRRVQAAVIALSLLMAVTAALVAGTMLAVSAGPFDWAFARQHGAQLTAEFDESKVTGAQLAASAQASGAGVTATAGPFQEATITPPGPPGLPGMPLTVVGRASASGPVDRVDLLWGHWPTRADEIVLAQDQIGSLYSHETDLPIATSSIGGSAKSIGVAAGSMRLRVVGVASSVSLTAGGWVLPEEIAALRAVDPTRSPATSQMLYRFQRADSSAELSHDQVAVAASVPRDALVGSRSWLDTKLDADQNAAVVVPIIGAFGVLGLAMSVVIVAAVVSGAVGTSTRRIGVLKSLGFSPEQVVRAYVTQALVPAAVGAGLGLVLGNIAVQPLLGEAQQGLQVGALTVPWWLDAVVPGAALGVVVLAALVPALRAGRLSTVAALAVGRGGAGAVSGGAGPGAGSGGHARRRRQAQEAVGRLPLPRPVSLGVASALAHPVRAAGMLTAVLLGTVTATFALGLTSSAGVIGHDRHPESRAAVTVEAAVQGASGIGALGATGSGQGAGQGSGGPGGGGPVSGAPGSGGPLVSGPLKGEAGRSAVQIVRTATGTGSWYAVTAASVAVEGKSGAVGVNLFQGDSRKAAYDIISGRWFTAPGEVVAPSRFLASTGTRVGDSIVLVDQGERVRVRIVGEDFDPTGSGMQLAADVRTIPRELASGTVEFVHADPRVGVTVDAYLKQLNGSLQQIGAGAAVNSAGPGGSMVVVIEAMSLLLTLMLLATAGLGILNSVVLDTRERVRDLGICRALGMTPGQTTAQVLVTVAGLGLAGGLAGAPLGVALHHAVMPMVLHAVGSNTPGRVQNVFGGVEVVGLVVGGSLLAMASGMLPASWAARARTAVILRTE</sequence>
<evidence type="ECO:0000256" key="5">
    <source>
        <dbReference type="ARBA" id="ARBA00023136"/>
    </source>
</evidence>
<feature type="compositionally biased region" description="Gly residues" evidence="7">
    <location>
        <begin position="402"/>
        <end position="416"/>
    </location>
</feature>
<feature type="transmembrane region" description="Helical" evidence="8">
    <location>
        <begin position="457"/>
        <end position="478"/>
    </location>
</feature>
<evidence type="ECO:0000256" key="7">
    <source>
        <dbReference type="SAM" id="MobiDB-lite"/>
    </source>
</evidence>
<comment type="caution">
    <text evidence="10">The sequence shown here is derived from an EMBL/GenBank/DDBJ whole genome shotgun (WGS) entry which is preliminary data.</text>
</comment>
<keyword evidence="3 8" id="KW-0812">Transmembrane</keyword>
<dbReference type="InterPro" id="IPR050250">
    <property type="entry name" value="Macrolide_Exporter_MacB"/>
</dbReference>
<feature type="transmembrane region" description="Helical" evidence="8">
    <location>
        <begin position="314"/>
        <end position="340"/>
    </location>
</feature>
<evidence type="ECO:0000313" key="10">
    <source>
        <dbReference type="EMBL" id="MFC5911757.1"/>
    </source>
</evidence>
<reference evidence="11" key="1">
    <citation type="journal article" date="2019" name="Int. J. Syst. Evol. Microbiol.">
        <title>The Global Catalogue of Microorganisms (GCM) 10K type strain sequencing project: providing services to taxonomists for standard genome sequencing and annotation.</title>
        <authorList>
            <consortium name="The Broad Institute Genomics Platform"/>
            <consortium name="The Broad Institute Genome Sequencing Center for Infectious Disease"/>
            <person name="Wu L."/>
            <person name="Ma J."/>
        </authorList>
    </citation>
    <scope>NUCLEOTIDE SEQUENCE [LARGE SCALE GENOMIC DNA]</scope>
    <source>
        <strain evidence="11">JCM 4816</strain>
    </source>
</reference>
<feature type="transmembrane region" description="Helical" evidence="8">
    <location>
        <begin position="766"/>
        <end position="791"/>
    </location>
</feature>
<feature type="compositionally biased region" description="Gly residues" evidence="7">
    <location>
        <begin position="507"/>
        <end position="537"/>
    </location>
</feature>
<keyword evidence="4 8" id="KW-1133">Transmembrane helix</keyword>
<gene>
    <name evidence="10" type="ORF">ACFP3V_31705</name>
</gene>
<feature type="region of interest" description="Disordered" evidence="7">
    <location>
        <begin position="507"/>
        <end position="541"/>
    </location>
</feature>
<dbReference type="Proteomes" id="UP001596174">
    <property type="component" value="Unassembled WGS sequence"/>
</dbReference>
<feature type="domain" description="ABC3 transporter permease C-terminal" evidence="9">
    <location>
        <begin position="722"/>
        <end position="839"/>
    </location>
</feature>
<evidence type="ECO:0000313" key="11">
    <source>
        <dbReference type="Proteomes" id="UP001596174"/>
    </source>
</evidence>
<evidence type="ECO:0000256" key="1">
    <source>
        <dbReference type="ARBA" id="ARBA00004651"/>
    </source>
</evidence>
<dbReference type="InterPro" id="IPR003838">
    <property type="entry name" value="ABC3_permease_C"/>
</dbReference>
<feature type="transmembrane region" description="Helical" evidence="8">
    <location>
        <begin position="265"/>
        <end position="293"/>
    </location>
</feature>
<feature type="region of interest" description="Disordered" evidence="7">
    <location>
        <begin position="402"/>
        <end position="429"/>
    </location>
</feature>
<feature type="transmembrane region" description="Helical" evidence="8">
    <location>
        <begin position="811"/>
        <end position="834"/>
    </location>
</feature>
<feature type="transmembrane region" description="Helical" evidence="8">
    <location>
        <begin position="720"/>
        <end position="740"/>
    </location>
</feature>
<feature type="transmembrane region" description="Helical" evidence="8">
    <location>
        <begin position="21"/>
        <end position="42"/>
    </location>
</feature>
<feature type="domain" description="ABC3 transporter permease C-terminal" evidence="9">
    <location>
        <begin position="272"/>
        <end position="388"/>
    </location>
</feature>
<evidence type="ECO:0000256" key="6">
    <source>
        <dbReference type="ARBA" id="ARBA00038076"/>
    </source>
</evidence>
<feature type="transmembrane region" description="Helical" evidence="8">
    <location>
        <begin position="360"/>
        <end position="380"/>
    </location>
</feature>
<organism evidence="10 11">
    <name type="scientific">Streptacidiphilus monticola</name>
    <dbReference type="NCBI Taxonomy" id="2161674"/>
    <lineage>
        <taxon>Bacteria</taxon>
        <taxon>Bacillati</taxon>
        <taxon>Actinomycetota</taxon>
        <taxon>Actinomycetes</taxon>
        <taxon>Kitasatosporales</taxon>
        <taxon>Streptomycetaceae</taxon>
        <taxon>Streptacidiphilus</taxon>
    </lineage>
</organism>